<dbReference type="AlphaFoldDB" id="A0A918F0R4"/>
<dbReference type="Gene3D" id="3.40.50.1820">
    <property type="entry name" value="alpha/beta hydrolase"/>
    <property type="match status" value="1"/>
</dbReference>
<accession>A0A918F0R4</accession>
<keyword evidence="3" id="KW-1185">Reference proteome</keyword>
<evidence type="ECO:0000313" key="3">
    <source>
        <dbReference type="Proteomes" id="UP000658320"/>
    </source>
</evidence>
<sequence length="309" mass="33248">MTAEGQLVTVGDIELWTEEFGDPSHPPVLLIMGSMTQGLLWPDEFVGRLAAAGYRVIRYDHRDVGRSTARDFETHPYTWAALKDDALGLLDALGIDRAHVVGHSAGGLLAQWIAADHPERVATLTVIGSSPLGAREGQVLTRALLGEPQPPGSLPEPRPEFVEFFRAALAAAPPSTRAEAVDFQIATARVMNGTALPFDEDAQRRLEELLFDRARDPRTTANHRLAGMADLEVEPVDALVKVQAPTLVVEGTREPAKPGHGQLIAEAIAGARLLMVQDMGHMIAPEVVEPVATALIAHFATAESALRKP</sequence>
<dbReference type="InterPro" id="IPR000073">
    <property type="entry name" value="AB_hydrolase_1"/>
</dbReference>
<organism evidence="2 3">
    <name type="scientific">Streptomyces aurantiogriseus</name>
    <dbReference type="NCBI Taxonomy" id="66870"/>
    <lineage>
        <taxon>Bacteria</taxon>
        <taxon>Bacillati</taxon>
        <taxon>Actinomycetota</taxon>
        <taxon>Actinomycetes</taxon>
        <taxon>Kitasatosporales</taxon>
        <taxon>Streptomycetaceae</taxon>
        <taxon>Streptomyces</taxon>
    </lineage>
</organism>
<protein>
    <submittedName>
        <fullName evidence="2">Hydrolase</fullName>
    </submittedName>
</protein>
<comment type="caution">
    <text evidence="2">The sequence shown here is derived from an EMBL/GenBank/DDBJ whole genome shotgun (WGS) entry which is preliminary data.</text>
</comment>
<dbReference type="GO" id="GO:0046503">
    <property type="term" value="P:glycerolipid catabolic process"/>
    <property type="evidence" value="ECO:0007669"/>
    <property type="project" value="TreeGrafter"/>
</dbReference>
<dbReference type="EMBL" id="BMSX01000001">
    <property type="protein sequence ID" value="GGQ90520.1"/>
    <property type="molecule type" value="Genomic_DNA"/>
</dbReference>
<gene>
    <name evidence="2" type="ORF">GCM10010251_00880</name>
</gene>
<dbReference type="PANTHER" id="PTHR43433:SF5">
    <property type="entry name" value="AB HYDROLASE-1 DOMAIN-CONTAINING PROTEIN"/>
    <property type="match status" value="1"/>
</dbReference>
<dbReference type="Pfam" id="PF00561">
    <property type="entry name" value="Abhydrolase_1"/>
    <property type="match status" value="1"/>
</dbReference>
<evidence type="ECO:0000259" key="1">
    <source>
        <dbReference type="Pfam" id="PF00561"/>
    </source>
</evidence>
<reference evidence="2" key="1">
    <citation type="journal article" date="2014" name="Int. J. Syst. Evol. Microbiol.">
        <title>Complete genome sequence of Corynebacterium casei LMG S-19264T (=DSM 44701T), isolated from a smear-ripened cheese.</title>
        <authorList>
            <consortium name="US DOE Joint Genome Institute (JGI-PGF)"/>
            <person name="Walter F."/>
            <person name="Albersmeier A."/>
            <person name="Kalinowski J."/>
            <person name="Ruckert C."/>
        </authorList>
    </citation>
    <scope>NUCLEOTIDE SEQUENCE</scope>
    <source>
        <strain evidence="2">JCM 4346</strain>
    </source>
</reference>
<name>A0A918F0R4_9ACTN</name>
<keyword evidence="2" id="KW-0378">Hydrolase</keyword>
<feature type="domain" description="AB hydrolase-1" evidence="1">
    <location>
        <begin position="26"/>
        <end position="283"/>
    </location>
</feature>
<dbReference type="InterPro" id="IPR050471">
    <property type="entry name" value="AB_hydrolase"/>
</dbReference>
<dbReference type="SUPFAM" id="SSF53474">
    <property type="entry name" value="alpha/beta-Hydrolases"/>
    <property type="match status" value="1"/>
</dbReference>
<dbReference type="Proteomes" id="UP000658320">
    <property type="component" value="Unassembled WGS sequence"/>
</dbReference>
<evidence type="ECO:0000313" key="2">
    <source>
        <dbReference type="EMBL" id="GGQ90520.1"/>
    </source>
</evidence>
<dbReference type="GO" id="GO:0004806">
    <property type="term" value="F:triacylglycerol lipase activity"/>
    <property type="evidence" value="ECO:0007669"/>
    <property type="project" value="TreeGrafter"/>
</dbReference>
<dbReference type="RefSeq" id="WP_189931086.1">
    <property type="nucleotide sequence ID" value="NZ_BMSX01000001.1"/>
</dbReference>
<dbReference type="PANTHER" id="PTHR43433">
    <property type="entry name" value="HYDROLASE, ALPHA/BETA FOLD FAMILY PROTEIN"/>
    <property type="match status" value="1"/>
</dbReference>
<dbReference type="PRINTS" id="PR00111">
    <property type="entry name" value="ABHYDROLASE"/>
</dbReference>
<dbReference type="InterPro" id="IPR029058">
    <property type="entry name" value="AB_hydrolase_fold"/>
</dbReference>
<reference evidence="2" key="2">
    <citation type="submission" date="2020-09" db="EMBL/GenBank/DDBJ databases">
        <authorList>
            <person name="Sun Q."/>
            <person name="Ohkuma M."/>
        </authorList>
    </citation>
    <scope>NUCLEOTIDE SEQUENCE</scope>
    <source>
        <strain evidence="2">JCM 4346</strain>
    </source>
</reference>
<proteinExistence type="predicted"/>